<keyword evidence="3" id="KW-1185">Reference proteome</keyword>
<dbReference type="EMBL" id="CP106878">
    <property type="protein sequence ID" value="WAA08719.1"/>
    <property type="molecule type" value="Genomic_DNA"/>
</dbReference>
<dbReference type="Pfam" id="PF14147">
    <property type="entry name" value="Spore_YhaL"/>
    <property type="match status" value="1"/>
</dbReference>
<keyword evidence="1" id="KW-0812">Transmembrane</keyword>
<organism evidence="2 3">
    <name type="scientific">Fervidibacillus albus</name>
    <dbReference type="NCBI Taxonomy" id="2980026"/>
    <lineage>
        <taxon>Bacteria</taxon>
        <taxon>Bacillati</taxon>
        <taxon>Bacillota</taxon>
        <taxon>Bacilli</taxon>
        <taxon>Bacillales</taxon>
        <taxon>Bacillaceae</taxon>
        <taxon>Fervidibacillus</taxon>
    </lineage>
</organism>
<name>A0A9E8LSD8_9BACI</name>
<keyword evidence="1" id="KW-0472">Membrane</keyword>
<keyword evidence="1" id="KW-1133">Transmembrane helix</keyword>
<feature type="transmembrane region" description="Helical" evidence="1">
    <location>
        <begin position="6"/>
        <end position="25"/>
    </location>
</feature>
<dbReference type="KEGG" id="faf:OE104_08720"/>
<evidence type="ECO:0000256" key="1">
    <source>
        <dbReference type="SAM" id="Phobius"/>
    </source>
</evidence>
<dbReference type="RefSeq" id="WP_275416500.1">
    <property type="nucleotide sequence ID" value="NZ_CP106878.1"/>
</dbReference>
<reference evidence="2" key="1">
    <citation type="submission" date="2022-09" db="EMBL/GenBank/DDBJ databases">
        <title>Complete Genomes of Fervidibacillus albus and Fervidibacillus halotolerans isolated from tidal flat sediments.</title>
        <authorList>
            <person name="Kwon K.K."/>
            <person name="Yang S.-H."/>
            <person name="Park M.J."/>
            <person name="Oh H.-M."/>
        </authorList>
    </citation>
    <scope>NUCLEOTIDE SEQUENCE</scope>
    <source>
        <strain evidence="2">MEBiC13591</strain>
    </source>
</reference>
<evidence type="ECO:0000313" key="2">
    <source>
        <dbReference type="EMBL" id="WAA08719.1"/>
    </source>
</evidence>
<dbReference type="AlphaFoldDB" id="A0A9E8LSD8"/>
<accession>A0A9E8LSD8</accession>
<evidence type="ECO:0000313" key="3">
    <source>
        <dbReference type="Proteomes" id="UP001164718"/>
    </source>
</evidence>
<dbReference type="InterPro" id="IPR025428">
    <property type="entry name" value="Spore_YhaL"/>
</dbReference>
<dbReference type="Proteomes" id="UP001164718">
    <property type="component" value="Chromosome"/>
</dbReference>
<sequence length="62" mass="7372">MGLPLWLWFVIAGIFFSAYMTIRTNKEERELERKMAEQEGEVYINRMKKEREKRKGLSSGTS</sequence>
<proteinExistence type="predicted"/>
<protein>
    <submittedName>
        <fullName evidence="2">Sporulation YhaL family protein</fullName>
    </submittedName>
</protein>
<gene>
    <name evidence="2" type="ORF">OE104_08720</name>
</gene>